<dbReference type="EMBL" id="FQXM01000014">
    <property type="protein sequence ID" value="SHH80825.1"/>
    <property type="molecule type" value="Genomic_DNA"/>
</dbReference>
<dbReference type="STRING" id="1121316.SAMN02745207_02589"/>
<dbReference type="Gene3D" id="3.20.20.80">
    <property type="entry name" value="Glycosidases"/>
    <property type="match status" value="1"/>
</dbReference>
<dbReference type="OrthoDB" id="7813231at2"/>
<dbReference type="AlphaFoldDB" id="A0A1M5VZZ4"/>
<name>A0A1M5VZZ4_9CLOT</name>
<evidence type="ECO:0000313" key="2">
    <source>
        <dbReference type="Proteomes" id="UP000184447"/>
    </source>
</evidence>
<gene>
    <name evidence="1" type="ORF">SAMN02745207_02589</name>
</gene>
<organism evidence="1 2">
    <name type="scientific">Clostridium grantii DSM 8605</name>
    <dbReference type="NCBI Taxonomy" id="1121316"/>
    <lineage>
        <taxon>Bacteria</taxon>
        <taxon>Bacillati</taxon>
        <taxon>Bacillota</taxon>
        <taxon>Clostridia</taxon>
        <taxon>Eubacteriales</taxon>
        <taxon>Clostridiaceae</taxon>
        <taxon>Clostridium</taxon>
    </lineage>
</organism>
<evidence type="ECO:0008006" key="3">
    <source>
        <dbReference type="Google" id="ProtNLM"/>
    </source>
</evidence>
<sequence length="421" mass="48101">MSETILSIKENKFLINNKLVYSEIPDSLPQAHGLLMNARFIQGVFDDVNNRERYARFGATVFDPEKNTEDLIKALPMWYSYGLRAFTVGFQGGGPCCTINNYSINNNPYGENGTSIDKAYLSRMESLIKAADKLGMIVIVSCFYGAQTRHLKDDKAVINAVKQVSNWIKDLKFTNVIIEIANEHDIWDFKVHPVLYTEKGVVDLIKIAQRESGGIPVGCSGTGGYFSEIIAEASDIILIHGNGQTRQQYYNLIKKAKAIKPIKPILCNEDSQAISQLEVSFKAGVSWGYYNNMTKQEPPTYWSVLKGEDNFFAHRMAMGIGIKLEEIPKEEEFYLQGLEPNMIFENKRWVRLSSLYPEKINYVEFYRNEELIDIAYDDPFMVNYKHNWLQEAIESTEGIEKWQAIIYLLNGEIVKKEVLVK</sequence>
<evidence type="ECO:0000313" key="1">
    <source>
        <dbReference type="EMBL" id="SHH80825.1"/>
    </source>
</evidence>
<keyword evidence="2" id="KW-1185">Reference proteome</keyword>
<dbReference type="InterPro" id="IPR017853">
    <property type="entry name" value="GH"/>
</dbReference>
<protein>
    <recommendedName>
        <fullName evidence="3">Glycoside hydrolase family 5 domain-containing protein</fullName>
    </recommendedName>
</protein>
<reference evidence="1 2" key="1">
    <citation type="submission" date="2016-11" db="EMBL/GenBank/DDBJ databases">
        <authorList>
            <person name="Jaros S."/>
            <person name="Januszkiewicz K."/>
            <person name="Wedrychowicz H."/>
        </authorList>
    </citation>
    <scope>NUCLEOTIDE SEQUENCE [LARGE SCALE GENOMIC DNA]</scope>
    <source>
        <strain evidence="1 2">DSM 8605</strain>
    </source>
</reference>
<dbReference type="Proteomes" id="UP000184447">
    <property type="component" value="Unassembled WGS sequence"/>
</dbReference>
<accession>A0A1M5VZZ4</accession>
<dbReference type="SUPFAM" id="SSF51445">
    <property type="entry name" value="(Trans)glycosidases"/>
    <property type="match status" value="1"/>
</dbReference>
<proteinExistence type="predicted"/>
<dbReference type="RefSeq" id="WP_073338842.1">
    <property type="nucleotide sequence ID" value="NZ_FQXM01000014.1"/>
</dbReference>